<evidence type="ECO:0000256" key="6">
    <source>
        <dbReference type="ARBA" id="ARBA00023049"/>
    </source>
</evidence>
<evidence type="ECO:0000256" key="7">
    <source>
        <dbReference type="PROSITE-ProRule" id="PRU01379"/>
    </source>
</evidence>
<comment type="caution">
    <text evidence="11">The sequence shown here is derived from an EMBL/GenBank/DDBJ whole genome shotgun (WGS) entry which is preliminary data.</text>
</comment>
<evidence type="ECO:0000256" key="3">
    <source>
        <dbReference type="ARBA" id="ARBA00022670"/>
    </source>
</evidence>
<dbReference type="EMBL" id="AUBJ02000001">
    <property type="protein sequence ID" value="MCP2332500.1"/>
    <property type="molecule type" value="Genomic_DNA"/>
</dbReference>
<accession>A0ABT1JJ09</accession>
<gene>
    <name evidence="11" type="ORF">G443_002770</name>
</gene>
<dbReference type="InterPro" id="IPR000834">
    <property type="entry name" value="Peptidase_M14"/>
</dbReference>
<dbReference type="SUPFAM" id="SSF53187">
    <property type="entry name" value="Zn-dependent exopeptidases"/>
    <property type="match status" value="1"/>
</dbReference>
<comment type="cofactor">
    <cofactor evidence="1">
        <name>Zn(2+)</name>
        <dbReference type="ChEBI" id="CHEBI:29105"/>
    </cofactor>
</comment>
<dbReference type="RefSeq" id="WP_051313360.1">
    <property type="nucleotide sequence ID" value="NZ_AUBJ02000001.1"/>
</dbReference>
<evidence type="ECO:0000256" key="5">
    <source>
        <dbReference type="ARBA" id="ARBA00022833"/>
    </source>
</evidence>
<evidence type="ECO:0000256" key="2">
    <source>
        <dbReference type="ARBA" id="ARBA00005988"/>
    </source>
</evidence>
<feature type="signal peptide" evidence="9">
    <location>
        <begin position="1"/>
        <end position="30"/>
    </location>
</feature>
<sequence length="586" mass="62245">MARHPRPFHLALAVAVASALMSAGLVPATAEPNPAEPDPVELVRVSAVGEDRQALAERLSGAGYDLVGREGDHLVVLGDQATVDELAADGARVVGREPAVSSVVPMAETATPLPARLAGEEYPTFYGGYRTVEGHYQFAEDVAEAYPELVRHLTYGESWERERDAGAGHELPVLCVTADAESGCVPEPDSEKPRFLLMAQIHAREVTTSEIAWRFVTSLVDGYGRDPEITSVLEGTEIWVVPNANPDGTALVERGIEEQGLGSTSPAWQRKNTNDTDSTVPCGTGGSWSGNHAGIDLNRNWDTRWAESGSSSNPCGQTYHGSGPNSEPETHQLADLFDRLFPAQRTEPDGSAPPDARGVLITLHTYGDYVLFPWGNAVDGPAPNDQGLRSLGFRMSHYNGYETGRPPEVLYGVSGATDDYSYDRLGVASFTYELGSARTCNGFHPAYACQDQLWGENADALLYAAKSARAPYALALGPTVSDLSVVRANGPWASVFGTADDDAYGTNGVGRPAAQDVVAAEAYVGGLPWEGGTPLPLRVVGSGPTVELAGTFATTGLGADRQLVHVRARDAEGNWGPFTAAWLDPA</sequence>
<evidence type="ECO:0000313" key="11">
    <source>
        <dbReference type="EMBL" id="MCP2332500.1"/>
    </source>
</evidence>
<evidence type="ECO:0000256" key="8">
    <source>
        <dbReference type="SAM" id="MobiDB-lite"/>
    </source>
</evidence>
<dbReference type="Pfam" id="PF00246">
    <property type="entry name" value="Peptidase_M14"/>
    <property type="match status" value="1"/>
</dbReference>
<organism evidence="11 12">
    <name type="scientific">Actinoalloteichus caeruleus DSM 43889</name>
    <dbReference type="NCBI Taxonomy" id="1120930"/>
    <lineage>
        <taxon>Bacteria</taxon>
        <taxon>Bacillati</taxon>
        <taxon>Actinomycetota</taxon>
        <taxon>Actinomycetes</taxon>
        <taxon>Pseudonocardiales</taxon>
        <taxon>Pseudonocardiaceae</taxon>
        <taxon>Actinoalloteichus</taxon>
        <taxon>Actinoalloteichus cyanogriseus</taxon>
    </lineage>
</organism>
<feature type="active site" description="Proton donor/acceptor" evidence="7">
    <location>
        <position position="433"/>
    </location>
</feature>
<feature type="region of interest" description="Disordered" evidence="8">
    <location>
        <begin position="305"/>
        <end position="329"/>
    </location>
</feature>
<evidence type="ECO:0000256" key="9">
    <source>
        <dbReference type="SAM" id="SignalP"/>
    </source>
</evidence>
<feature type="chain" id="PRO_5046270334" evidence="9">
    <location>
        <begin position="31"/>
        <end position="586"/>
    </location>
</feature>
<keyword evidence="12" id="KW-1185">Reference proteome</keyword>
<keyword evidence="11" id="KW-0121">Carboxypeptidase</keyword>
<evidence type="ECO:0000256" key="1">
    <source>
        <dbReference type="ARBA" id="ARBA00001947"/>
    </source>
</evidence>
<dbReference type="PRINTS" id="PR00765">
    <property type="entry name" value="CRBOXYPTASEA"/>
</dbReference>
<dbReference type="GO" id="GO:0004180">
    <property type="term" value="F:carboxypeptidase activity"/>
    <property type="evidence" value="ECO:0007669"/>
    <property type="project" value="UniProtKB-KW"/>
</dbReference>
<proteinExistence type="inferred from homology"/>
<feature type="compositionally biased region" description="Polar residues" evidence="8">
    <location>
        <begin position="308"/>
        <end position="327"/>
    </location>
</feature>
<feature type="domain" description="Peptidase M14" evidence="10">
    <location>
        <begin position="128"/>
        <end position="468"/>
    </location>
</feature>
<keyword evidence="5" id="KW-0862">Zinc</keyword>
<evidence type="ECO:0000313" key="12">
    <source>
        <dbReference type="Proteomes" id="UP000791080"/>
    </source>
</evidence>
<keyword evidence="3" id="KW-0645">Protease</keyword>
<dbReference type="SMART" id="SM00631">
    <property type="entry name" value="Zn_pept"/>
    <property type="match status" value="1"/>
</dbReference>
<keyword evidence="9" id="KW-0732">Signal</keyword>
<dbReference type="PANTHER" id="PTHR11705">
    <property type="entry name" value="PROTEASE FAMILY M14 CARBOXYPEPTIDASE A,B"/>
    <property type="match status" value="1"/>
</dbReference>
<protein>
    <submittedName>
        <fullName evidence="11">Zinc carboxypeptidase</fullName>
    </submittedName>
</protein>
<dbReference type="Proteomes" id="UP000791080">
    <property type="component" value="Unassembled WGS sequence"/>
</dbReference>
<reference evidence="11 12" key="1">
    <citation type="submission" date="2022-06" db="EMBL/GenBank/DDBJ databases">
        <title>Genomic Encyclopedia of Type Strains, Phase I: the one thousand microbial genomes (KMG-I) project.</title>
        <authorList>
            <person name="Kyrpides N."/>
        </authorList>
    </citation>
    <scope>NUCLEOTIDE SEQUENCE [LARGE SCALE GENOMIC DNA]</scope>
    <source>
        <strain evidence="11 12">DSM 43889</strain>
    </source>
</reference>
<evidence type="ECO:0000259" key="10">
    <source>
        <dbReference type="PROSITE" id="PS52035"/>
    </source>
</evidence>
<dbReference type="PANTHER" id="PTHR11705:SF143">
    <property type="entry name" value="SLL0236 PROTEIN"/>
    <property type="match status" value="1"/>
</dbReference>
<dbReference type="Gene3D" id="3.40.630.10">
    <property type="entry name" value="Zn peptidases"/>
    <property type="match status" value="1"/>
</dbReference>
<keyword evidence="4" id="KW-0378">Hydrolase</keyword>
<name>A0ABT1JJ09_ACTCY</name>
<dbReference type="PROSITE" id="PS52035">
    <property type="entry name" value="PEPTIDASE_M14"/>
    <property type="match status" value="1"/>
</dbReference>
<comment type="similarity">
    <text evidence="2 7">Belongs to the peptidase M14 family.</text>
</comment>
<evidence type="ECO:0000256" key="4">
    <source>
        <dbReference type="ARBA" id="ARBA00022801"/>
    </source>
</evidence>
<keyword evidence="6" id="KW-0482">Metalloprotease</keyword>